<accession>A0ABD3ABU8</accession>
<organism evidence="2 3">
    <name type="scientific">Cinchona calisaya</name>
    <dbReference type="NCBI Taxonomy" id="153742"/>
    <lineage>
        <taxon>Eukaryota</taxon>
        <taxon>Viridiplantae</taxon>
        <taxon>Streptophyta</taxon>
        <taxon>Embryophyta</taxon>
        <taxon>Tracheophyta</taxon>
        <taxon>Spermatophyta</taxon>
        <taxon>Magnoliopsida</taxon>
        <taxon>eudicotyledons</taxon>
        <taxon>Gunneridae</taxon>
        <taxon>Pentapetalae</taxon>
        <taxon>asterids</taxon>
        <taxon>lamiids</taxon>
        <taxon>Gentianales</taxon>
        <taxon>Rubiaceae</taxon>
        <taxon>Cinchonoideae</taxon>
        <taxon>Cinchoneae</taxon>
        <taxon>Cinchona</taxon>
    </lineage>
</organism>
<gene>
    <name evidence="2" type="ORF">ACH5RR_012613</name>
</gene>
<evidence type="ECO:0000313" key="3">
    <source>
        <dbReference type="Proteomes" id="UP001630127"/>
    </source>
</evidence>
<evidence type="ECO:0000313" key="2">
    <source>
        <dbReference type="EMBL" id="KAL3527957.1"/>
    </source>
</evidence>
<keyword evidence="3" id="KW-1185">Reference proteome</keyword>
<evidence type="ECO:0000256" key="1">
    <source>
        <dbReference type="SAM" id="MobiDB-lite"/>
    </source>
</evidence>
<feature type="region of interest" description="Disordered" evidence="1">
    <location>
        <begin position="36"/>
        <end position="59"/>
    </location>
</feature>
<dbReference type="Proteomes" id="UP001630127">
    <property type="component" value="Unassembled WGS sequence"/>
</dbReference>
<proteinExistence type="predicted"/>
<comment type="caution">
    <text evidence="2">The sequence shown here is derived from an EMBL/GenBank/DDBJ whole genome shotgun (WGS) entry which is preliminary data.</text>
</comment>
<protein>
    <submittedName>
        <fullName evidence="2">Uncharacterized protein</fullName>
    </submittedName>
</protein>
<sequence length="268" mass="29835">MTTSINDRSEPLPDCVHPEVLLRKANRIYKENIASSSNTSAGIHQSSSQKSRQKPWSNNKQGDVLQQIATEPNLLSEVLDCTYCGAKRFEYEPPGFINQLVPPEALSVATQAATITSHYPPIPQIIVLQHWSRFEVQLKDGPSILNVHIDDKYVDLILGITAEEMASMEAKNEEIDINLIKQNLKGEYFYFQIKVTSFESAIGSIISSDSIAKTPSISTTTLSMPVAPTRTEISSSLPETTQQDTAKTFSKRNILSEANLQHKHFKTD</sequence>
<dbReference type="AlphaFoldDB" id="A0ABD3ABU8"/>
<dbReference type="EMBL" id="JBJUIK010000005">
    <property type="protein sequence ID" value="KAL3527957.1"/>
    <property type="molecule type" value="Genomic_DNA"/>
</dbReference>
<name>A0ABD3ABU8_9GENT</name>
<reference evidence="2 3" key="1">
    <citation type="submission" date="2024-11" db="EMBL/GenBank/DDBJ databases">
        <title>A near-complete genome assembly of Cinchona calisaya.</title>
        <authorList>
            <person name="Lian D.C."/>
            <person name="Zhao X.W."/>
            <person name="Wei L."/>
        </authorList>
    </citation>
    <scope>NUCLEOTIDE SEQUENCE [LARGE SCALE GENOMIC DNA]</scope>
    <source>
        <tissue evidence="2">Nenye</tissue>
    </source>
</reference>